<dbReference type="RefSeq" id="WP_282200190.1">
    <property type="nucleotide sequence ID" value="NZ_BOQE01000001.1"/>
</dbReference>
<protein>
    <recommendedName>
        <fullName evidence="4">DUF2512 family protein</fullName>
    </recommendedName>
</protein>
<dbReference type="AlphaFoldDB" id="A0AAV4LH98"/>
<sequence>MQKYSFLIKLIVTIAAIWVVAFAYRPWGYMRFSHAVVLGVIVAIIGYFTDRAIVYRSNNYVATAVDFLVAFTVVCVGDWLFWGMRVSLLFAVFVGILVAAVEFFYHYQFVRETKKA</sequence>
<dbReference type="Pfam" id="PF10710">
    <property type="entry name" value="DUF2512"/>
    <property type="match status" value="1"/>
</dbReference>
<keyword evidence="1" id="KW-1133">Transmembrane helix</keyword>
<comment type="caution">
    <text evidence="2">The sequence shown here is derived from an EMBL/GenBank/DDBJ whole genome shotgun (WGS) entry which is preliminary data.</text>
</comment>
<evidence type="ECO:0000313" key="2">
    <source>
        <dbReference type="EMBL" id="GIM47174.1"/>
    </source>
</evidence>
<dbReference type="InterPro" id="IPR019649">
    <property type="entry name" value="DUF2512"/>
</dbReference>
<reference evidence="2" key="1">
    <citation type="journal article" date="2023" name="Int. J. Syst. Evol. Microbiol.">
        <title>Collibacillus ludicampi gen. nov., sp. nov., a new soil bacterium of the family Alicyclobacillaceae.</title>
        <authorList>
            <person name="Jojima T."/>
            <person name="Ioku Y."/>
            <person name="Fukuta Y."/>
            <person name="Shirasaka N."/>
            <person name="Matsumura Y."/>
            <person name="Mori M."/>
        </authorList>
    </citation>
    <scope>NUCLEOTIDE SEQUENCE</scope>
    <source>
        <strain evidence="2">TP075</strain>
    </source>
</reference>
<feature type="transmembrane region" description="Helical" evidence="1">
    <location>
        <begin position="7"/>
        <end position="24"/>
    </location>
</feature>
<keyword evidence="1" id="KW-0472">Membrane</keyword>
<evidence type="ECO:0000313" key="3">
    <source>
        <dbReference type="Proteomes" id="UP001057291"/>
    </source>
</evidence>
<dbReference type="Proteomes" id="UP001057291">
    <property type="component" value="Unassembled WGS sequence"/>
</dbReference>
<proteinExistence type="predicted"/>
<feature type="transmembrane region" description="Helical" evidence="1">
    <location>
        <begin position="30"/>
        <end position="48"/>
    </location>
</feature>
<feature type="transmembrane region" description="Helical" evidence="1">
    <location>
        <begin position="60"/>
        <end position="82"/>
    </location>
</feature>
<accession>A0AAV4LH98</accession>
<name>A0AAV4LH98_9BACL</name>
<evidence type="ECO:0000256" key="1">
    <source>
        <dbReference type="SAM" id="Phobius"/>
    </source>
</evidence>
<feature type="transmembrane region" description="Helical" evidence="1">
    <location>
        <begin position="88"/>
        <end position="107"/>
    </location>
</feature>
<keyword evidence="1" id="KW-0812">Transmembrane</keyword>
<evidence type="ECO:0008006" key="4">
    <source>
        <dbReference type="Google" id="ProtNLM"/>
    </source>
</evidence>
<keyword evidence="3" id="KW-1185">Reference proteome</keyword>
<organism evidence="2 3">
    <name type="scientific">Collibacillus ludicampi</name>
    <dbReference type="NCBI Taxonomy" id="2771369"/>
    <lineage>
        <taxon>Bacteria</taxon>
        <taxon>Bacillati</taxon>
        <taxon>Bacillota</taxon>
        <taxon>Bacilli</taxon>
        <taxon>Bacillales</taxon>
        <taxon>Alicyclobacillaceae</taxon>
        <taxon>Collibacillus</taxon>
    </lineage>
</organism>
<dbReference type="EMBL" id="BOQE01000001">
    <property type="protein sequence ID" value="GIM47174.1"/>
    <property type="molecule type" value="Genomic_DNA"/>
</dbReference>
<gene>
    <name evidence="2" type="ORF">DNHGIG_27230</name>
</gene>